<dbReference type="Pfam" id="PF11795">
    <property type="entry name" value="DUF3322"/>
    <property type="match status" value="1"/>
</dbReference>
<keyword evidence="4" id="KW-1185">Reference proteome</keyword>
<accession>A0A5R9ALY6</accession>
<organism evidence="3 4">
    <name type="scientific">Nesterenkonia sphaerica</name>
    <dbReference type="NCBI Taxonomy" id="1804988"/>
    <lineage>
        <taxon>Bacteria</taxon>
        <taxon>Bacillati</taxon>
        <taxon>Actinomycetota</taxon>
        <taxon>Actinomycetes</taxon>
        <taxon>Micrococcales</taxon>
        <taxon>Micrococcaceae</taxon>
        <taxon>Nesterenkonia</taxon>
    </lineage>
</organism>
<sequence length="408" mass="45507">MRCHSRAAPAIAPFRGGRVISVADAQEKVGRAYDRLFPEWALRGAEPPVVDIPLYPPTQQAALEAPREVQDWIQNWRIQERNFGPGARLNWESRQGGSVGSQRVPTGLVLQTPDQAAAFLDRSAHWKAAQNRCAELRSLLEGHARAPESAAVETVPDVLRRRMKKLTDLDRTEYLRLWDALSWLLENPTSGVYPRQMPIRGVDSTWWEQHASLVEPLYAAATGSTSVGLLVAPRLVRIRALDPVLAPGGVGDFAAPVDEISRWNVTPAVVLMVENLQTFLALPELEGTLAVHSSAYAARNLARIPWLSETRIIYWGDLDVDGFRILSMVRSVLGHTESALMDRATLTAHWDLAGPDRKDAPRGLPEHLTAAERDAFAALGEHGQLRLEQERIPWDYAVGRLHRMLNRR</sequence>
<evidence type="ECO:0000313" key="4">
    <source>
        <dbReference type="Proteomes" id="UP000306544"/>
    </source>
</evidence>
<dbReference type="InterPro" id="IPR024534">
    <property type="entry name" value="JetD_C"/>
</dbReference>
<gene>
    <name evidence="3" type="ORF">FEF27_00200</name>
</gene>
<reference evidence="3 4" key="1">
    <citation type="submission" date="2019-05" db="EMBL/GenBank/DDBJ databases">
        <title>Nesterenkonia sp. GY239, isolated from the Southern Atlantic Ocean.</title>
        <authorList>
            <person name="Zhang G."/>
        </authorList>
    </citation>
    <scope>NUCLEOTIDE SEQUENCE [LARGE SCALE GENOMIC DNA]</scope>
    <source>
        <strain evidence="3 4">GY239</strain>
    </source>
</reference>
<protein>
    <recommendedName>
        <fullName evidence="5">DUF3322 and DUF2220 domain-containing protein</fullName>
    </recommendedName>
</protein>
<evidence type="ECO:0000259" key="1">
    <source>
        <dbReference type="Pfam" id="PF09983"/>
    </source>
</evidence>
<dbReference type="EMBL" id="VAWA01000001">
    <property type="protein sequence ID" value="TLP79851.1"/>
    <property type="molecule type" value="Genomic_DNA"/>
</dbReference>
<evidence type="ECO:0008006" key="5">
    <source>
        <dbReference type="Google" id="ProtNLM"/>
    </source>
</evidence>
<feature type="domain" description="Wadjet protein JetD C-terminal" evidence="1">
    <location>
        <begin position="228"/>
        <end position="400"/>
    </location>
</feature>
<proteinExistence type="predicted"/>
<dbReference type="OrthoDB" id="322908at2"/>
<feature type="domain" description="DUF3322" evidence="2">
    <location>
        <begin position="23"/>
        <end position="217"/>
    </location>
</feature>
<dbReference type="PIRSF" id="PIRSF028408">
    <property type="entry name" value="UCP028408"/>
    <property type="match status" value="1"/>
</dbReference>
<dbReference type="InterPro" id="IPR014544">
    <property type="entry name" value="UCP028408"/>
</dbReference>
<dbReference type="InterPro" id="IPR024537">
    <property type="entry name" value="DUF3322"/>
</dbReference>
<evidence type="ECO:0000313" key="3">
    <source>
        <dbReference type="EMBL" id="TLP79851.1"/>
    </source>
</evidence>
<comment type="caution">
    <text evidence="3">The sequence shown here is derived from an EMBL/GenBank/DDBJ whole genome shotgun (WGS) entry which is preliminary data.</text>
</comment>
<dbReference type="Pfam" id="PF09983">
    <property type="entry name" value="JetD_C"/>
    <property type="match status" value="1"/>
</dbReference>
<name>A0A5R9ALY6_9MICC</name>
<dbReference type="AlphaFoldDB" id="A0A5R9ALY6"/>
<dbReference type="Proteomes" id="UP000306544">
    <property type="component" value="Unassembled WGS sequence"/>
</dbReference>
<evidence type="ECO:0000259" key="2">
    <source>
        <dbReference type="Pfam" id="PF11795"/>
    </source>
</evidence>